<dbReference type="Pfam" id="PF00483">
    <property type="entry name" value="NTP_transferase"/>
    <property type="match status" value="1"/>
</dbReference>
<sequence>MKAVILAAGYATRLYPLTENKAKPLLEIGNRPLVEHLLEKINEVKIIDHVYIVTNAKFYDDFVVWSRSSRYFSKVTILNDGTETNETRLGAIGDITYVINEANIEEDVMIAAGDNLFSFDFQPFVHFFYEKQTDCIIVQSVSDQKELQRTGVAAIKPDGLVTGFEEKPECPKTSLAVPPIYLYKKETIKLLGNYLQSGNNPDAPGNFIPWLIKHKNVYAYPIRGACYDIGTLESYQKISKMYAERK</sequence>
<evidence type="ECO:0000313" key="2">
    <source>
        <dbReference type="EMBL" id="SER67936.1"/>
    </source>
</evidence>
<dbReference type="AlphaFoldDB" id="A0A1H9R5D6"/>
<accession>A0A1H9R5D6</accession>
<name>A0A1H9R5D6_9BACI</name>
<organism evidence="2 3">
    <name type="scientific">Gracilibacillus ureilyticus</name>
    <dbReference type="NCBI Taxonomy" id="531814"/>
    <lineage>
        <taxon>Bacteria</taxon>
        <taxon>Bacillati</taxon>
        <taxon>Bacillota</taxon>
        <taxon>Bacilli</taxon>
        <taxon>Bacillales</taxon>
        <taxon>Bacillaceae</taxon>
        <taxon>Gracilibacillus</taxon>
    </lineage>
</organism>
<feature type="domain" description="Nucleotidyl transferase" evidence="1">
    <location>
        <begin position="2"/>
        <end position="243"/>
    </location>
</feature>
<protein>
    <submittedName>
        <fullName evidence="2">Glucose-1-phosphate thymidylyltransferase</fullName>
    </submittedName>
</protein>
<reference evidence="2 3" key="1">
    <citation type="submission" date="2016-10" db="EMBL/GenBank/DDBJ databases">
        <authorList>
            <person name="de Groot N.N."/>
        </authorList>
    </citation>
    <scope>NUCLEOTIDE SEQUENCE [LARGE SCALE GENOMIC DNA]</scope>
    <source>
        <strain evidence="2 3">CGMCC 1.7727</strain>
    </source>
</reference>
<dbReference type="Gene3D" id="3.90.550.10">
    <property type="entry name" value="Spore Coat Polysaccharide Biosynthesis Protein SpsA, Chain A"/>
    <property type="match status" value="1"/>
</dbReference>
<gene>
    <name evidence="2" type="ORF">SAMN04487944_10831</name>
</gene>
<dbReference type="Proteomes" id="UP000199687">
    <property type="component" value="Unassembled WGS sequence"/>
</dbReference>
<dbReference type="PANTHER" id="PTHR42883:SF2">
    <property type="entry name" value="THYMIDYLYLTRANSFERASE"/>
    <property type="match status" value="1"/>
</dbReference>
<dbReference type="SUPFAM" id="SSF53448">
    <property type="entry name" value="Nucleotide-diphospho-sugar transferases"/>
    <property type="match status" value="1"/>
</dbReference>
<dbReference type="STRING" id="531814.SAMN04487944_10831"/>
<dbReference type="GO" id="GO:0016740">
    <property type="term" value="F:transferase activity"/>
    <property type="evidence" value="ECO:0007669"/>
    <property type="project" value="UniProtKB-KW"/>
</dbReference>
<dbReference type="RefSeq" id="WP_089740585.1">
    <property type="nucleotide sequence ID" value="NZ_FOGL01000008.1"/>
</dbReference>
<keyword evidence="2" id="KW-0808">Transferase</keyword>
<keyword evidence="3" id="KW-1185">Reference proteome</keyword>
<evidence type="ECO:0000259" key="1">
    <source>
        <dbReference type="Pfam" id="PF00483"/>
    </source>
</evidence>
<evidence type="ECO:0000313" key="3">
    <source>
        <dbReference type="Proteomes" id="UP000199687"/>
    </source>
</evidence>
<dbReference type="PANTHER" id="PTHR42883">
    <property type="entry name" value="GLUCOSE-1-PHOSPHATE THYMIDYLTRANSFERASE"/>
    <property type="match status" value="1"/>
</dbReference>
<dbReference type="OrthoDB" id="9801899at2"/>
<proteinExistence type="predicted"/>
<dbReference type="InterPro" id="IPR029044">
    <property type="entry name" value="Nucleotide-diphossugar_trans"/>
</dbReference>
<dbReference type="CDD" id="cd04181">
    <property type="entry name" value="NTP_transferase"/>
    <property type="match status" value="1"/>
</dbReference>
<dbReference type="EMBL" id="FOGL01000008">
    <property type="protein sequence ID" value="SER67936.1"/>
    <property type="molecule type" value="Genomic_DNA"/>
</dbReference>
<dbReference type="InterPro" id="IPR005835">
    <property type="entry name" value="NTP_transferase_dom"/>
</dbReference>